<dbReference type="STRING" id="1454003.AW10_00329"/>
<proteinExistence type="predicted"/>
<dbReference type="Pfam" id="PF20283">
    <property type="entry name" value="CTD7"/>
    <property type="match status" value="1"/>
</dbReference>
<name>A0A011NID4_9PROT</name>
<evidence type="ECO:0000313" key="3">
    <source>
        <dbReference type="Proteomes" id="UP000021816"/>
    </source>
</evidence>
<dbReference type="Proteomes" id="UP000021816">
    <property type="component" value="Unassembled WGS sequence"/>
</dbReference>
<sequence length="387" mass="42411">MTGLVKHSAAGPYLGFALQPVRLCYHLLSSPLDSSVSLELLDDVAVHYADGTLLLEQCKSALSHNALSDWSEDLWKALANWIDLVASGKVDPAKTSVQLYVTPPRAGKVSSTMHAAGEPLAVHALVKEIEKKLKARAQPPKCIAHVQKFLDASEAHRDALISRFSAVSVDADPIAPLRVLLAPAVPTASIDVICQSAIGIAKEWADQRIRKGIPAQISVAEFRKNFHAFVQRNNLPGYLPSFTVALGPADAEAVLKNRPVFIKQLQLIEATEEQQLRAASDFMRTSGDKATWAEQGLIYDGSFDDWEGSLLRRHAAIQGEVKDLFADKTEVVQGRTVYNRCSVLDVPLDSRALPGHFTHGGFNDLAERRLLGWHAKHEALLDKEEEQ</sequence>
<accession>A0A011NID4</accession>
<organism evidence="2 3">
    <name type="scientific">Candidatus Accumulibacter appositus</name>
    <dbReference type="NCBI Taxonomy" id="1454003"/>
    <lineage>
        <taxon>Bacteria</taxon>
        <taxon>Pseudomonadati</taxon>
        <taxon>Pseudomonadota</taxon>
        <taxon>Betaproteobacteria</taxon>
        <taxon>Candidatus Accumulibacter</taxon>
    </lineage>
</organism>
<comment type="caution">
    <text evidence="2">The sequence shown here is derived from an EMBL/GenBank/DDBJ whole genome shotgun (WGS) entry which is preliminary data.</text>
</comment>
<feature type="domain" description="ABC-three component systems C-terminal" evidence="1">
    <location>
        <begin position="261"/>
        <end position="380"/>
    </location>
</feature>
<protein>
    <recommendedName>
        <fullName evidence="1">ABC-three component systems C-terminal domain-containing protein</fullName>
    </recommendedName>
</protein>
<gene>
    <name evidence="2" type="ORF">AW10_00329</name>
</gene>
<dbReference type="InterPro" id="IPR046913">
    <property type="entry name" value="ABC-3C_CTD7"/>
</dbReference>
<reference evidence="2 3" key="1">
    <citation type="submission" date="2014-02" db="EMBL/GenBank/DDBJ databases">
        <title>Expanding our view of genomic diversity in Candidatus Accumulibacter clades.</title>
        <authorList>
            <person name="Skennerton C.T."/>
            <person name="Barr J.J."/>
            <person name="Slater F.R."/>
            <person name="Bond P.L."/>
            <person name="Tyson G.W."/>
        </authorList>
    </citation>
    <scope>NUCLEOTIDE SEQUENCE [LARGE SCALE GENOMIC DNA]</scope>
    <source>
        <strain evidence="3">BA-92</strain>
    </source>
</reference>
<dbReference type="EMBL" id="JEMX01000010">
    <property type="protein sequence ID" value="EXI82543.1"/>
    <property type="molecule type" value="Genomic_DNA"/>
</dbReference>
<evidence type="ECO:0000313" key="2">
    <source>
        <dbReference type="EMBL" id="EXI82543.1"/>
    </source>
</evidence>
<evidence type="ECO:0000259" key="1">
    <source>
        <dbReference type="Pfam" id="PF20283"/>
    </source>
</evidence>
<dbReference type="AlphaFoldDB" id="A0A011NID4"/>
<dbReference type="PATRIC" id="fig|1454003.3.peg.335"/>